<protein>
    <submittedName>
        <fullName evidence="10">Glycosyltransferase family 39 protein</fullName>
    </submittedName>
</protein>
<evidence type="ECO:0000313" key="11">
    <source>
        <dbReference type="Proteomes" id="UP000664844"/>
    </source>
</evidence>
<reference evidence="10 11" key="1">
    <citation type="submission" date="2021-03" db="EMBL/GenBank/DDBJ databases">
        <title>Metabolic Capacity of the Antarctic Cyanobacterium Phormidium pseudopriestleyi that Sustains Oxygenic Photosynthesis in the Presence of Hydrogen Sulfide.</title>
        <authorList>
            <person name="Lumian J.E."/>
            <person name="Jungblut A.D."/>
            <person name="Dillon M.L."/>
            <person name="Hawes I."/>
            <person name="Doran P.T."/>
            <person name="Mackey T.J."/>
            <person name="Dick G.J."/>
            <person name="Grettenberger C.L."/>
            <person name="Sumner D.Y."/>
        </authorList>
    </citation>
    <scope>NUCLEOTIDE SEQUENCE [LARGE SCALE GENOMIC DNA]</scope>
    <source>
        <strain evidence="10 11">FRX01</strain>
    </source>
</reference>
<gene>
    <name evidence="10" type="ORF">J0895_19470</name>
</gene>
<keyword evidence="6 8" id="KW-1133">Transmembrane helix</keyword>
<dbReference type="InterPro" id="IPR038731">
    <property type="entry name" value="RgtA/B/C-like"/>
</dbReference>
<feature type="transmembrane region" description="Helical" evidence="8">
    <location>
        <begin position="305"/>
        <end position="324"/>
    </location>
</feature>
<keyword evidence="2" id="KW-1003">Cell membrane</keyword>
<evidence type="ECO:0000256" key="4">
    <source>
        <dbReference type="ARBA" id="ARBA00022679"/>
    </source>
</evidence>
<evidence type="ECO:0000256" key="8">
    <source>
        <dbReference type="SAM" id="Phobius"/>
    </source>
</evidence>
<feature type="transmembrane region" description="Helical" evidence="8">
    <location>
        <begin position="102"/>
        <end position="122"/>
    </location>
</feature>
<keyword evidence="5 8" id="KW-0812">Transmembrane</keyword>
<feature type="transmembrane region" description="Helical" evidence="8">
    <location>
        <begin position="129"/>
        <end position="147"/>
    </location>
</feature>
<keyword evidence="11" id="KW-1185">Reference proteome</keyword>
<sequence length="545" mass="62486">MSQEIFTLHESNEKTIRTRHWGEQLWVLLLLIAAILIYQMDLGFLPLRDWDEGIVAGVARDIYQGSLDWLYPTSAGEPYFNKPPLLHLLIAYAYFWGGVNEWTTRLPGAMLSALSVPLLYGIAREVFRLRSPAIFSVLVYLTLLPVVRHGRLAMLDGGVQCFFLLMVWCLLRSRRNLRWGLGVGIGLGLICMTKGMMGVLLGTIAFAFTLWDTPRLLRSWYLWIGIALGMTPVTLWYWAQWQHYGDAFLSAHFGIQSLQRIWQPVESNAGPPWYYLLELLKYSWPWFLFLPQGLQLAWENRTLSWAKLVGVWTSIYFVAITVMGTKLPWYVLPLYPAIALACGAKLAQVWADRKTTEPFTRDPLYPVAWIAILGIISVVLWGGSFYLGVMDPSYGTYLPVLLISVALTLSISALLIYHQDRQFVLILFWGMFVSLCLFVSSPHWIWELNEAYPVKPVAEAIAQQTPPGQQIYTSFPYHRPSLNFYSDRQVIPATPEQLQQYWREQQQPYFLVDRRTLEALDLGPSHIQNANEGWLLVTREPPSAN</sequence>
<evidence type="ECO:0000256" key="6">
    <source>
        <dbReference type="ARBA" id="ARBA00022989"/>
    </source>
</evidence>
<evidence type="ECO:0000256" key="2">
    <source>
        <dbReference type="ARBA" id="ARBA00022475"/>
    </source>
</evidence>
<keyword evidence="4" id="KW-0808">Transferase</keyword>
<proteinExistence type="predicted"/>
<evidence type="ECO:0000256" key="3">
    <source>
        <dbReference type="ARBA" id="ARBA00022676"/>
    </source>
</evidence>
<dbReference type="Proteomes" id="UP000664844">
    <property type="component" value="Unassembled WGS sequence"/>
</dbReference>
<feature type="transmembrane region" description="Helical" evidence="8">
    <location>
        <begin position="330"/>
        <end position="351"/>
    </location>
</feature>
<feature type="transmembrane region" description="Helical" evidence="8">
    <location>
        <begin position="21"/>
        <end position="40"/>
    </location>
</feature>
<dbReference type="PANTHER" id="PTHR33908:SF3">
    <property type="entry name" value="UNDECAPRENYL PHOSPHATE-ALPHA-4-AMINO-4-DEOXY-L-ARABINOSE ARABINOSYL TRANSFERASE"/>
    <property type="match status" value="1"/>
</dbReference>
<dbReference type="EMBL" id="JAFLQW010000514">
    <property type="protein sequence ID" value="MBO0351213.1"/>
    <property type="molecule type" value="Genomic_DNA"/>
</dbReference>
<dbReference type="InterPro" id="IPR050297">
    <property type="entry name" value="LipidA_mod_glycosyltrf_83"/>
</dbReference>
<evidence type="ECO:0000313" key="10">
    <source>
        <dbReference type="EMBL" id="MBO0351213.1"/>
    </source>
</evidence>
<comment type="subcellular location">
    <subcellularLocation>
        <location evidence="1">Cell membrane</location>
        <topology evidence="1">Multi-pass membrane protein</topology>
    </subcellularLocation>
</comment>
<feature type="transmembrane region" description="Helical" evidence="8">
    <location>
        <begin position="363"/>
        <end position="388"/>
    </location>
</feature>
<dbReference type="PANTHER" id="PTHR33908">
    <property type="entry name" value="MANNOSYLTRANSFERASE YKCB-RELATED"/>
    <property type="match status" value="1"/>
</dbReference>
<organism evidence="10 11">
    <name type="scientific">Phormidium pseudopriestleyi FRX01</name>
    <dbReference type="NCBI Taxonomy" id="1759528"/>
    <lineage>
        <taxon>Bacteria</taxon>
        <taxon>Bacillati</taxon>
        <taxon>Cyanobacteriota</taxon>
        <taxon>Cyanophyceae</taxon>
        <taxon>Oscillatoriophycideae</taxon>
        <taxon>Oscillatoriales</taxon>
        <taxon>Oscillatoriaceae</taxon>
        <taxon>Phormidium</taxon>
    </lineage>
</organism>
<dbReference type="Pfam" id="PF13231">
    <property type="entry name" value="PMT_2"/>
    <property type="match status" value="1"/>
</dbReference>
<dbReference type="RefSeq" id="WP_207089661.1">
    <property type="nucleotide sequence ID" value="NZ_JAFLQW010000514.1"/>
</dbReference>
<feature type="transmembrane region" description="Helical" evidence="8">
    <location>
        <begin position="220"/>
        <end position="239"/>
    </location>
</feature>
<feature type="transmembrane region" description="Helical" evidence="8">
    <location>
        <begin position="183"/>
        <end position="208"/>
    </location>
</feature>
<evidence type="ECO:0000259" key="9">
    <source>
        <dbReference type="Pfam" id="PF13231"/>
    </source>
</evidence>
<evidence type="ECO:0000256" key="5">
    <source>
        <dbReference type="ARBA" id="ARBA00022692"/>
    </source>
</evidence>
<evidence type="ECO:0000256" key="7">
    <source>
        <dbReference type="ARBA" id="ARBA00023136"/>
    </source>
</evidence>
<evidence type="ECO:0000256" key="1">
    <source>
        <dbReference type="ARBA" id="ARBA00004651"/>
    </source>
</evidence>
<accession>A0ABS3FVR2</accession>
<keyword evidence="7 8" id="KW-0472">Membrane</keyword>
<feature type="transmembrane region" description="Helical" evidence="8">
    <location>
        <begin position="394"/>
        <end position="417"/>
    </location>
</feature>
<feature type="transmembrane region" description="Helical" evidence="8">
    <location>
        <begin position="424"/>
        <end position="446"/>
    </location>
</feature>
<name>A0ABS3FVR2_9CYAN</name>
<comment type="caution">
    <text evidence="10">The sequence shown here is derived from an EMBL/GenBank/DDBJ whole genome shotgun (WGS) entry which is preliminary data.</text>
</comment>
<feature type="transmembrane region" description="Helical" evidence="8">
    <location>
        <begin position="153"/>
        <end position="171"/>
    </location>
</feature>
<feature type="domain" description="Glycosyltransferase RgtA/B/C/D-like" evidence="9">
    <location>
        <begin position="81"/>
        <end position="238"/>
    </location>
</feature>
<keyword evidence="3" id="KW-0328">Glycosyltransferase</keyword>